<proteinExistence type="inferred from homology"/>
<feature type="binding site" evidence="5">
    <location>
        <begin position="13"/>
        <end position="18"/>
    </location>
    <ligand>
        <name>ATP</name>
        <dbReference type="ChEBI" id="CHEBI:30616"/>
    </ligand>
</feature>
<comment type="caution">
    <text evidence="7">The sequence shown here is derived from an EMBL/GenBank/DDBJ whole genome shotgun (WGS) entry which is preliminary data.</text>
</comment>
<reference evidence="7 9" key="2">
    <citation type="submission" date="2018-06" db="EMBL/GenBank/DDBJ databases">
        <title>Genomic Encyclopedia of Type Strains, Phase III (KMG-III): the genomes of soil and plant-associated and newly described type strains.</title>
        <authorList>
            <person name="Whitman W."/>
        </authorList>
    </citation>
    <scope>NUCLEOTIDE SEQUENCE [LARGE SCALE GENOMIC DNA]</scope>
    <source>
        <strain evidence="7 9">CGMCC 1.15366</strain>
    </source>
</reference>
<reference evidence="8 10" key="1">
    <citation type="journal article" date="2018" name="Front. Microbiol.">
        <title>Genome-Based Analysis Reveals the Taxonomy and Diversity of the Family Idiomarinaceae.</title>
        <authorList>
            <person name="Liu Y."/>
            <person name="Lai Q."/>
            <person name="Shao Z."/>
        </authorList>
    </citation>
    <scope>NUCLEOTIDE SEQUENCE [LARGE SCALE GENOMIC DNA]</scope>
    <source>
        <strain evidence="8 10">CF12-14</strain>
    </source>
</reference>
<dbReference type="NCBIfam" id="TIGR00152">
    <property type="entry name" value="dephospho-CoA kinase"/>
    <property type="match status" value="1"/>
</dbReference>
<evidence type="ECO:0000256" key="6">
    <source>
        <dbReference type="NCBIfam" id="TIGR00152"/>
    </source>
</evidence>
<dbReference type="UniPathway" id="UPA00241">
    <property type="reaction ID" value="UER00356"/>
</dbReference>
<dbReference type="InterPro" id="IPR001977">
    <property type="entry name" value="Depp_CoAkinase"/>
</dbReference>
<comment type="subcellular location">
    <subcellularLocation>
        <location evidence="5">Cytoplasm</location>
    </subcellularLocation>
</comment>
<protein>
    <recommendedName>
        <fullName evidence="5 6">Dephospho-CoA kinase</fullName>
        <ecNumber evidence="5 6">2.7.1.24</ecNumber>
    </recommendedName>
    <alternativeName>
        <fullName evidence="5">Dephosphocoenzyme A kinase</fullName>
    </alternativeName>
</protein>
<evidence type="ECO:0000256" key="3">
    <source>
        <dbReference type="ARBA" id="ARBA00022840"/>
    </source>
</evidence>
<dbReference type="PROSITE" id="PS51219">
    <property type="entry name" value="DPCK"/>
    <property type="match status" value="1"/>
</dbReference>
<dbReference type="HAMAP" id="MF_00376">
    <property type="entry name" value="Dephospho_CoA_kinase"/>
    <property type="match status" value="1"/>
</dbReference>
<comment type="function">
    <text evidence="5">Catalyzes the phosphorylation of the 3'-hydroxyl group of dephosphocoenzyme A to form coenzyme A.</text>
</comment>
<dbReference type="PANTHER" id="PTHR10695">
    <property type="entry name" value="DEPHOSPHO-COA KINASE-RELATED"/>
    <property type="match status" value="1"/>
</dbReference>
<dbReference type="SUPFAM" id="SSF52540">
    <property type="entry name" value="P-loop containing nucleoside triphosphate hydrolases"/>
    <property type="match status" value="1"/>
</dbReference>
<comment type="similarity">
    <text evidence="1 5">Belongs to the CoaE family.</text>
</comment>
<dbReference type="OrthoDB" id="9812943at2"/>
<evidence type="ECO:0000313" key="8">
    <source>
        <dbReference type="EMBL" id="RUO27826.1"/>
    </source>
</evidence>
<name>A0A327WQN8_9GAMM</name>
<dbReference type="Pfam" id="PF01121">
    <property type="entry name" value="CoaE"/>
    <property type="match status" value="1"/>
</dbReference>
<dbReference type="InterPro" id="IPR027417">
    <property type="entry name" value="P-loop_NTPase"/>
</dbReference>
<evidence type="ECO:0000313" key="9">
    <source>
        <dbReference type="Proteomes" id="UP000249203"/>
    </source>
</evidence>
<dbReference type="GO" id="GO:0015937">
    <property type="term" value="P:coenzyme A biosynthetic process"/>
    <property type="evidence" value="ECO:0007669"/>
    <property type="project" value="UniProtKB-UniRule"/>
</dbReference>
<dbReference type="GO" id="GO:0004140">
    <property type="term" value="F:dephospho-CoA kinase activity"/>
    <property type="evidence" value="ECO:0007669"/>
    <property type="project" value="UniProtKB-UniRule"/>
</dbReference>
<keyword evidence="2 5" id="KW-0547">Nucleotide-binding</keyword>
<dbReference type="RefSeq" id="WP_111570288.1">
    <property type="nucleotide sequence ID" value="NZ_PIPK01000002.1"/>
</dbReference>
<organism evidence="7 9">
    <name type="scientific">Aliidiomarina maris</name>
    <dbReference type="NCBI Taxonomy" id="531312"/>
    <lineage>
        <taxon>Bacteria</taxon>
        <taxon>Pseudomonadati</taxon>
        <taxon>Pseudomonadota</taxon>
        <taxon>Gammaproteobacteria</taxon>
        <taxon>Alteromonadales</taxon>
        <taxon>Idiomarinaceae</taxon>
        <taxon>Aliidiomarina</taxon>
    </lineage>
</organism>
<evidence type="ECO:0000256" key="5">
    <source>
        <dbReference type="HAMAP-Rule" id="MF_00376"/>
    </source>
</evidence>
<keyword evidence="3 5" id="KW-0067">ATP-binding</keyword>
<comment type="catalytic activity">
    <reaction evidence="5">
        <text>3'-dephospho-CoA + ATP = ADP + CoA + H(+)</text>
        <dbReference type="Rhea" id="RHEA:18245"/>
        <dbReference type="ChEBI" id="CHEBI:15378"/>
        <dbReference type="ChEBI" id="CHEBI:30616"/>
        <dbReference type="ChEBI" id="CHEBI:57287"/>
        <dbReference type="ChEBI" id="CHEBI:57328"/>
        <dbReference type="ChEBI" id="CHEBI:456216"/>
        <dbReference type="EC" id="2.7.1.24"/>
    </reaction>
</comment>
<accession>A0A327WQN8</accession>
<comment type="pathway">
    <text evidence="5">Cofactor biosynthesis; coenzyme A biosynthesis; CoA from (R)-pantothenate: step 5/5.</text>
</comment>
<dbReference type="CDD" id="cd02022">
    <property type="entry name" value="DPCK"/>
    <property type="match status" value="1"/>
</dbReference>
<dbReference type="AlphaFoldDB" id="A0A327WQN8"/>
<keyword evidence="10" id="KW-1185">Reference proteome</keyword>
<dbReference type="Gene3D" id="3.40.50.300">
    <property type="entry name" value="P-loop containing nucleotide triphosphate hydrolases"/>
    <property type="match status" value="1"/>
</dbReference>
<dbReference type="EMBL" id="QLMD01000015">
    <property type="protein sequence ID" value="RAJ93933.1"/>
    <property type="molecule type" value="Genomic_DNA"/>
</dbReference>
<dbReference type="EC" id="2.7.1.24" evidence="5 6"/>
<keyword evidence="5" id="KW-0963">Cytoplasm</keyword>
<evidence type="ECO:0000313" key="7">
    <source>
        <dbReference type="EMBL" id="RAJ93933.1"/>
    </source>
</evidence>
<dbReference type="GO" id="GO:0005524">
    <property type="term" value="F:ATP binding"/>
    <property type="evidence" value="ECO:0007669"/>
    <property type="project" value="UniProtKB-UniRule"/>
</dbReference>
<gene>
    <name evidence="5" type="primary">coaE</name>
    <name evidence="7" type="ORF">B0I24_11536</name>
    <name evidence="8" type="ORF">CWE07_02720</name>
</gene>
<keyword evidence="4 5" id="KW-0173">Coenzyme A biosynthesis</keyword>
<evidence type="ECO:0000256" key="1">
    <source>
        <dbReference type="ARBA" id="ARBA00009018"/>
    </source>
</evidence>
<dbReference type="GO" id="GO:0005737">
    <property type="term" value="C:cytoplasm"/>
    <property type="evidence" value="ECO:0007669"/>
    <property type="project" value="UniProtKB-SubCell"/>
</dbReference>
<evidence type="ECO:0000256" key="4">
    <source>
        <dbReference type="ARBA" id="ARBA00022993"/>
    </source>
</evidence>
<dbReference type="EMBL" id="PIPK01000002">
    <property type="protein sequence ID" value="RUO27826.1"/>
    <property type="molecule type" value="Genomic_DNA"/>
</dbReference>
<dbReference type="Proteomes" id="UP000249203">
    <property type="component" value="Unassembled WGS sequence"/>
</dbReference>
<dbReference type="PANTHER" id="PTHR10695:SF46">
    <property type="entry name" value="BIFUNCTIONAL COENZYME A SYNTHASE-RELATED"/>
    <property type="match status" value="1"/>
</dbReference>
<evidence type="ECO:0000313" key="10">
    <source>
        <dbReference type="Proteomes" id="UP000287865"/>
    </source>
</evidence>
<keyword evidence="5" id="KW-0808">Transferase</keyword>
<sequence>MSNFVVGVTGGIGSGKTTVTDAFARLGIEVIDADVIAREVVAPGSEALDAIAAHFGEQALTAAGELNRAWLRQQVFANDGHKQWLNQLLHPRIRDSIVTQLGAAQSPYAILSAPLLLENKLTYLTQRVLVIDVSEDTQLARTMARDSNDEAQVRAIMQAQMPRSERVAQADDVLNNDGSLQDVYDQVARLHSQYLQLAQDE</sequence>
<evidence type="ECO:0000256" key="2">
    <source>
        <dbReference type="ARBA" id="ARBA00022741"/>
    </source>
</evidence>
<keyword evidence="5 7" id="KW-0418">Kinase</keyword>
<dbReference type="Proteomes" id="UP000287865">
    <property type="component" value="Unassembled WGS sequence"/>
</dbReference>